<comment type="subcellular location">
    <subcellularLocation>
        <location evidence="1">Membrane</location>
        <topology evidence="1">Multi-pass membrane protein</topology>
    </subcellularLocation>
</comment>
<dbReference type="PANTHER" id="PTHR13146:SF0">
    <property type="entry name" value="SOLUTE CARRIER FAMILY 35 MEMBER F6"/>
    <property type="match status" value="1"/>
</dbReference>
<dbReference type="Pfam" id="PF04142">
    <property type="entry name" value="Nuc_sug_transp"/>
    <property type="match status" value="1"/>
</dbReference>
<gene>
    <name evidence="6" type="ORF">SOCG_00539</name>
</gene>
<dbReference type="eggNOG" id="KOG3912">
    <property type="taxonomic scope" value="Eukaryota"/>
</dbReference>
<evidence type="ECO:0000256" key="3">
    <source>
        <dbReference type="ARBA" id="ARBA00022989"/>
    </source>
</evidence>
<evidence type="ECO:0000256" key="5">
    <source>
        <dbReference type="SAM" id="Phobius"/>
    </source>
</evidence>
<feature type="transmembrane region" description="Helical" evidence="5">
    <location>
        <begin position="277"/>
        <end position="295"/>
    </location>
</feature>
<dbReference type="GO" id="GO:0015165">
    <property type="term" value="F:pyrimidine nucleotide-sugar transmembrane transporter activity"/>
    <property type="evidence" value="ECO:0007669"/>
    <property type="project" value="InterPro"/>
</dbReference>
<keyword evidence="4 5" id="KW-0472">Membrane</keyword>
<keyword evidence="3 5" id="KW-1133">Transmembrane helix</keyword>
<reference evidence="6 7" key="1">
    <citation type="journal article" date="2011" name="Science">
        <title>Comparative functional genomics of the fission yeasts.</title>
        <authorList>
            <person name="Rhind N."/>
            <person name="Chen Z."/>
            <person name="Yassour M."/>
            <person name="Thompson D.A."/>
            <person name="Haas B.J."/>
            <person name="Habib N."/>
            <person name="Wapinski I."/>
            <person name="Roy S."/>
            <person name="Lin M.F."/>
            <person name="Heiman D.I."/>
            <person name="Young S.K."/>
            <person name="Furuya K."/>
            <person name="Guo Y."/>
            <person name="Pidoux A."/>
            <person name="Chen H.M."/>
            <person name="Robbertse B."/>
            <person name="Goldberg J.M."/>
            <person name="Aoki K."/>
            <person name="Bayne E.H."/>
            <person name="Berlin A.M."/>
            <person name="Desjardins C.A."/>
            <person name="Dobbs E."/>
            <person name="Dukaj L."/>
            <person name="Fan L."/>
            <person name="FitzGerald M.G."/>
            <person name="French C."/>
            <person name="Gujja S."/>
            <person name="Hansen K."/>
            <person name="Keifenheim D."/>
            <person name="Levin J.Z."/>
            <person name="Mosher R.A."/>
            <person name="Mueller C.A."/>
            <person name="Pfiffner J."/>
            <person name="Priest M."/>
            <person name="Russ C."/>
            <person name="Smialowska A."/>
            <person name="Swoboda P."/>
            <person name="Sykes S.M."/>
            <person name="Vaughn M."/>
            <person name="Vengrova S."/>
            <person name="Yoder R."/>
            <person name="Zeng Q."/>
            <person name="Allshire R."/>
            <person name="Baulcombe D."/>
            <person name="Birren B.W."/>
            <person name="Brown W."/>
            <person name="Ekwall K."/>
            <person name="Kellis M."/>
            <person name="Leatherwood J."/>
            <person name="Levin H."/>
            <person name="Margalit H."/>
            <person name="Martienssen R."/>
            <person name="Nieduszynski C.A."/>
            <person name="Spatafora J.W."/>
            <person name="Friedman N."/>
            <person name="Dalgaard J.Z."/>
            <person name="Baumann P."/>
            <person name="Niki H."/>
            <person name="Regev A."/>
            <person name="Nusbaum C."/>
        </authorList>
    </citation>
    <scope>NUCLEOTIDE SEQUENCE [LARGE SCALE GENOMIC DNA]</scope>
    <source>
        <strain evidence="7">yFS286</strain>
    </source>
</reference>
<evidence type="ECO:0000256" key="4">
    <source>
        <dbReference type="ARBA" id="ARBA00023136"/>
    </source>
</evidence>
<dbReference type="SUPFAM" id="SSF103481">
    <property type="entry name" value="Multidrug resistance efflux transporter EmrE"/>
    <property type="match status" value="1"/>
</dbReference>
<dbReference type="GeneID" id="25029523"/>
<protein>
    <submittedName>
        <fullName evidence="6">NST UDP-galactose transporter</fullName>
    </submittedName>
</protein>
<organism evidence="6 7">
    <name type="scientific">Schizosaccharomyces octosporus (strain yFS286)</name>
    <name type="common">Fission yeast</name>
    <name type="synonym">Octosporomyces octosporus</name>
    <dbReference type="NCBI Taxonomy" id="483514"/>
    <lineage>
        <taxon>Eukaryota</taxon>
        <taxon>Fungi</taxon>
        <taxon>Dikarya</taxon>
        <taxon>Ascomycota</taxon>
        <taxon>Taphrinomycotina</taxon>
        <taxon>Schizosaccharomycetes</taxon>
        <taxon>Schizosaccharomycetales</taxon>
        <taxon>Schizosaccharomycetaceae</taxon>
        <taxon>Schizosaccharomyces</taxon>
    </lineage>
</organism>
<dbReference type="EMBL" id="KE503207">
    <property type="protein sequence ID" value="EPX72776.1"/>
    <property type="molecule type" value="Genomic_DNA"/>
</dbReference>
<evidence type="ECO:0000313" key="7">
    <source>
        <dbReference type="Proteomes" id="UP000016088"/>
    </source>
</evidence>
<feature type="transmembrane region" description="Helical" evidence="5">
    <location>
        <begin position="107"/>
        <end position="127"/>
    </location>
</feature>
<feature type="transmembrane region" description="Helical" evidence="5">
    <location>
        <begin position="245"/>
        <end position="265"/>
    </location>
</feature>
<evidence type="ECO:0000313" key="6">
    <source>
        <dbReference type="EMBL" id="EPX72776.1"/>
    </source>
</evidence>
<dbReference type="HOGENOM" id="CLU_025028_3_1_1"/>
<dbReference type="AlphaFoldDB" id="S9PUF3"/>
<dbReference type="GO" id="GO:0000139">
    <property type="term" value="C:Golgi membrane"/>
    <property type="evidence" value="ECO:0007669"/>
    <property type="project" value="InterPro"/>
</dbReference>
<dbReference type="OMA" id="RVEYDNQ"/>
<feature type="transmembrane region" description="Helical" evidence="5">
    <location>
        <begin position="136"/>
        <end position="154"/>
    </location>
</feature>
<evidence type="ECO:0000256" key="1">
    <source>
        <dbReference type="ARBA" id="ARBA00004141"/>
    </source>
</evidence>
<sequence length="328" mass="36463">MSFNTLLPIVMLASGVANTILSKYQDTIAEDAGPVKSMAIFQSLNIFLGEACLWFYVFYRRYSRRSDYESLEKLTLKEKAALALPAIMDISGSTLMNVGLLFTSASIYQMTRGSLILFVALFSITFLKSYIGRHQWLSLTFVVLGVALVGYSGFTANVGSNPTLGISAVLIGQGFLAVQFTLEEYILSYIHVDPPELVAYEGTYGVIFVLLGMGLSYYFVGSTEAGRYGWFDYSHVFSRLNELPILYFISFVILISIAFFNVSGLSITHIYSATTRSLLDIARTFGIWVIALLFGMESFHLLQFTGFVLLIYGIATYHSIIKLPLAEI</sequence>
<dbReference type="Proteomes" id="UP000016088">
    <property type="component" value="Unassembled WGS sequence"/>
</dbReference>
<keyword evidence="2 5" id="KW-0812">Transmembrane</keyword>
<dbReference type="VEuPathDB" id="FungiDB:SOCG_00539"/>
<proteinExistence type="predicted"/>
<feature type="transmembrane region" description="Helical" evidence="5">
    <location>
        <begin position="301"/>
        <end position="320"/>
    </location>
</feature>
<evidence type="ECO:0000256" key="2">
    <source>
        <dbReference type="ARBA" id="ARBA00022692"/>
    </source>
</evidence>
<dbReference type="PANTHER" id="PTHR13146">
    <property type="match status" value="1"/>
</dbReference>
<dbReference type="InterPro" id="IPR007271">
    <property type="entry name" value="Nuc_sug_transpt"/>
</dbReference>
<dbReference type="RefSeq" id="XP_013018413.1">
    <property type="nucleotide sequence ID" value="XM_013162959.1"/>
</dbReference>
<keyword evidence="7" id="KW-1185">Reference proteome</keyword>
<feature type="transmembrane region" description="Helical" evidence="5">
    <location>
        <begin position="198"/>
        <end position="220"/>
    </location>
</feature>
<feature type="transmembrane region" description="Helical" evidence="5">
    <location>
        <begin position="38"/>
        <end position="59"/>
    </location>
</feature>
<accession>S9PUF3</accession>
<feature type="transmembrane region" description="Helical" evidence="5">
    <location>
        <begin position="166"/>
        <end position="186"/>
    </location>
</feature>
<dbReference type="InterPro" id="IPR037185">
    <property type="entry name" value="EmrE-like"/>
</dbReference>
<name>S9PUF3_SCHOY</name>
<feature type="transmembrane region" description="Helical" evidence="5">
    <location>
        <begin position="80"/>
        <end position="101"/>
    </location>
</feature>